<sequence>LPALSIYLCIISSFFSNADQIAYYSIPTCPHVKSGITPVSYTIATWAPQRQLWMISLLLHFPARTLLMMMIPQMWLTGRRWRLSFYVLTSIESLSLACLSLFHKETNVQNRVHVISFTLWWISTILVMGIVTHLKRTTGHINQEAYVYRSWILQIFIMCAFILVSCTCAIAYPLAKKLCSVTAFTCFVVGEYVLIALNPCFWTIVIFEFRREFEGFQVVSVKKR</sequence>
<feature type="transmembrane region" description="Helical" evidence="1">
    <location>
        <begin position="114"/>
        <end position="134"/>
    </location>
</feature>
<organism evidence="3 4">
    <name type="scientific">Pristionchus mayeri</name>
    <dbReference type="NCBI Taxonomy" id="1317129"/>
    <lineage>
        <taxon>Eukaryota</taxon>
        <taxon>Metazoa</taxon>
        <taxon>Ecdysozoa</taxon>
        <taxon>Nematoda</taxon>
        <taxon>Chromadorea</taxon>
        <taxon>Rhabditida</taxon>
        <taxon>Rhabditina</taxon>
        <taxon>Diplogasteromorpha</taxon>
        <taxon>Diplogasteroidea</taxon>
        <taxon>Neodiplogasteridae</taxon>
        <taxon>Pristionchus</taxon>
    </lineage>
</organism>
<protein>
    <recommendedName>
        <fullName evidence="2">CWH43-like N-terminal domain-containing protein</fullName>
    </recommendedName>
</protein>
<dbReference type="GO" id="GO:0005789">
    <property type="term" value="C:endoplasmic reticulum membrane"/>
    <property type="evidence" value="ECO:0007669"/>
    <property type="project" value="TreeGrafter"/>
</dbReference>
<evidence type="ECO:0000313" key="4">
    <source>
        <dbReference type="Proteomes" id="UP001328107"/>
    </source>
</evidence>
<comment type="caution">
    <text evidence="3">The sequence shown here is derived from an EMBL/GenBank/DDBJ whole genome shotgun (WGS) entry which is preliminary data.</text>
</comment>
<keyword evidence="4" id="KW-1185">Reference proteome</keyword>
<feature type="non-terminal residue" evidence="3">
    <location>
        <position position="1"/>
    </location>
</feature>
<dbReference type="EMBL" id="BTRK01000005">
    <property type="protein sequence ID" value="GMR52148.1"/>
    <property type="molecule type" value="Genomic_DNA"/>
</dbReference>
<feature type="transmembrane region" description="Helical" evidence="1">
    <location>
        <begin position="52"/>
        <end position="71"/>
    </location>
</feature>
<dbReference type="GO" id="GO:0006506">
    <property type="term" value="P:GPI anchor biosynthetic process"/>
    <property type="evidence" value="ECO:0007669"/>
    <property type="project" value="TreeGrafter"/>
</dbReference>
<name>A0AAN5CWL3_9BILA</name>
<gene>
    <name evidence="3" type="ORF">PMAYCL1PPCAC_22343</name>
</gene>
<dbReference type="AlphaFoldDB" id="A0AAN5CWL3"/>
<dbReference type="Pfam" id="PF10277">
    <property type="entry name" value="Frag1"/>
    <property type="match status" value="1"/>
</dbReference>
<feature type="domain" description="CWH43-like N-terminal" evidence="2">
    <location>
        <begin position="7"/>
        <end position="210"/>
    </location>
</feature>
<proteinExistence type="predicted"/>
<keyword evidence="1" id="KW-0812">Transmembrane</keyword>
<evidence type="ECO:0000259" key="2">
    <source>
        <dbReference type="Pfam" id="PF10277"/>
    </source>
</evidence>
<reference evidence="4" key="1">
    <citation type="submission" date="2022-10" db="EMBL/GenBank/DDBJ databases">
        <title>Genome assembly of Pristionchus species.</title>
        <authorList>
            <person name="Yoshida K."/>
            <person name="Sommer R.J."/>
        </authorList>
    </citation>
    <scope>NUCLEOTIDE SEQUENCE [LARGE SCALE GENOMIC DNA]</scope>
    <source>
        <strain evidence="4">RS5460</strain>
    </source>
</reference>
<dbReference type="GO" id="GO:0000139">
    <property type="term" value="C:Golgi membrane"/>
    <property type="evidence" value="ECO:0007669"/>
    <property type="project" value="InterPro"/>
</dbReference>
<accession>A0AAN5CWL3</accession>
<dbReference type="PANTHER" id="PTHR12892:SF15">
    <property type="entry name" value="POST-GPI ATTACHMENT TO PROTEINS FACTOR 2-LIKE"/>
    <property type="match status" value="1"/>
</dbReference>
<dbReference type="InterPro" id="IPR019402">
    <property type="entry name" value="CWH43_N"/>
</dbReference>
<feature type="non-terminal residue" evidence="3">
    <location>
        <position position="224"/>
    </location>
</feature>
<dbReference type="PANTHER" id="PTHR12892">
    <property type="entry name" value="FGF RECEPTOR ACTIVATING PROTEIN 1"/>
    <property type="match status" value="1"/>
</dbReference>
<dbReference type="Proteomes" id="UP001328107">
    <property type="component" value="Unassembled WGS sequence"/>
</dbReference>
<feature type="transmembrane region" description="Helical" evidence="1">
    <location>
        <begin position="181"/>
        <end position="207"/>
    </location>
</feature>
<keyword evidence="1" id="KW-0472">Membrane</keyword>
<feature type="transmembrane region" description="Helical" evidence="1">
    <location>
        <begin position="83"/>
        <end position="102"/>
    </location>
</feature>
<keyword evidence="1" id="KW-1133">Transmembrane helix</keyword>
<feature type="transmembrane region" description="Helical" evidence="1">
    <location>
        <begin position="155"/>
        <end position="175"/>
    </location>
</feature>
<evidence type="ECO:0000313" key="3">
    <source>
        <dbReference type="EMBL" id="GMR52148.1"/>
    </source>
</evidence>
<dbReference type="InterPro" id="IPR039545">
    <property type="entry name" value="PGAP2"/>
</dbReference>
<evidence type="ECO:0000256" key="1">
    <source>
        <dbReference type="SAM" id="Phobius"/>
    </source>
</evidence>